<evidence type="ECO:0000256" key="1">
    <source>
        <dbReference type="SAM" id="MobiDB-lite"/>
    </source>
</evidence>
<gene>
    <name evidence="2" type="ORF">Q3O59_03365</name>
</gene>
<comment type="caution">
    <text evidence="2">The sequence shown here is derived from an EMBL/GenBank/DDBJ whole genome shotgun (WGS) entry which is preliminary data.</text>
</comment>
<evidence type="ECO:0000313" key="3">
    <source>
        <dbReference type="Proteomes" id="UP001236258"/>
    </source>
</evidence>
<dbReference type="EMBL" id="JAUZVY010000001">
    <property type="protein sequence ID" value="MDP4528071.1"/>
    <property type="molecule type" value="Genomic_DNA"/>
</dbReference>
<evidence type="ECO:0000313" key="2">
    <source>
        <dbReference type="EMBL" id="MDP4528071.1"/>
    </source>
</evidence>
<sequence>MNALPQPQERARSSNQPKDSYQPSRRHFGEAPSLLAGNKPFSERPELEPTAVLGYN</sequence>
<feature type="region of interest" description="Disordered" evidence="1">
    <location>
        <begin position="1"/>
        <end position="56"/>
    </location>
</feature>
<dbReference type="Proteomes" id="UP001236258">
    <property type="component" value="Unassembled WGS sequence"/>
</dbReference>
<dbReference type="RefSeq" id="WP_228591255.1">
    <property type="nucleotide sequence ID" value="NZ_JAUZVY010000001.1"/>
</dbReference>
<protein>
    <submittedName>
        <fullName evidence="2">Uncharacterized protein</fullName>
    </submittedName>
</protein>
<accession>A0ABT9GN47</accession>
<keyword evidence="3" id="KW-1185">Reference proteome</keyword>
<feature type="compositionally biased region" description="Polar residues" evidence="1">
    <location>
        <begin position="13"/>
        <end position="23"/>
    </location>
</feature>
<name>A0ABT9GN47_9GAMM</name>
<organism evidence="2 3">
    <name type="scientific">Alkalimonas delamerensis</name>
    <dbReference type="NCBI Taxonomy" id="265981"/>
    <lineage>
        <taxon>Bacteria</taxon>
        <taxon>Pseudomonadati</taxon>
        <taxon>Pseudomonadota</taxon>
        <taxon>Gammaproteobacteria</taxon>
        <taxon>Alkalimonas</taxon>
    </lineage>
</organism>
<proteinExistence type="predicted"/>
<reference evidence="2 3" key="1">
    <citation type="submission" date="2023-08" db="EMBL/GenBank/DDBJ databases">
        <authorList>
            <person name="Joshi A."/>
            <person name="Thite S."/>
        </authorList>
    </citation>
    <scope>NUCLEOTIDE SEQUENCE [LARGE SCALE GENOMIC DNA]</scope>
    <source>
        <strain evidence="2 3">1E1</strain>
    </source>
</reference>